<dbReference type="InterPro" id="IPR018060">
    <property type="entry name" value="HTH_AraC"/>
</dbReference>
<reference evidence="4 5" key="1">
    <citation type="submission" date="2021-03" db="EMBL/GenBank/DDBJ databases">
        <title>Microbacterium pauli sp. nov., isolated from microfiltered milk.</title>
        <authorList>
            <person name="Bellassi P."/>
            <person name="Fontana A."/>
            <person name="Callegari M.L."/>
            <person name="Lorenzo M."/>
            <person name="Cappa F."/>
        </authorList>
    </citation>
    <scope>NUCLEOTIDE SEQUENCE [LARGE SCALE GENOMIC DNA]</scope>
    <source>
        <strain evidence="4 5">DSM 18909</strain>
    </source>
</reference>
<dbReference type="SMART" id="SM00342">
    <property type="entry name" value="HTH_ARAC"/>
    <property type="match status" value="1"/>
</dbReference>
<evidence type="ECO:0000313" key="4">
    <source>
        <dbReference type="EMBL" id="MBT8798050.1"/>
    </source>
</evidence>
<dbReference type="InterPro" id="IPR002818">
    <property type="entry name" value="DJ-1/PfpI"/>
</dbReference>
<evidence type="ECO:0000313" key="5">
    <source>
        <dbReference type="Proteomes" id="UP000740605"/>
    </source>
</evidence>
<sequence length="326" mass="34774">MNAGRRKVGFLVFDGVKPLDFVGPAEVFSEANLTTDAYELRFYSPSGENVTTSMGLRIGVDGAAADSGPLDTAIIPGSEMAPAVFDDRSLREAIMRLAGQARRVASICSGAFGLAATGLLDGHSATTHWKFADVLAARYPRVAVDAERIFTRHGQIYTSAGVAAGIDLALSLVEEDLGADVARSVAQHLLVYMRRSGGQSQFSTALKLPAPRTRIAQAVASYISDDPTRPTSITTLAAHVNVSTRHLTRVIRDELGVTAAAYITSLRLELALNQLESGMTVAEAAAAAGFASASALRRAFHARYRTTPSEYQRRFRSSSEDRAPAL</sequence>
<dbReference type="InterPro" id="IPR052158">
    <property type="entry name" value="INH-QAR"/>
</dbReference>
<dbReference type="CDD" id="cd03137">
    <property type="entry name" value="GATase1_AraC_1"/>
    <property type="match status" value="1"/>
</dbReference>
<evidence type="ECO:0000259" key="3">
    <source>
        <dbReference type="PROSITE" id="PS01124"/>
    </source>
</evidence>
<keyword evidence="5" id="KW-1185">Reference proteome</keyword>
<keyword evidence="2" id="KW-0804">Transcription</keyword>
<accession>A0ABS5XU37</accession>
<comment type="caution">
    <text evidence="4">The sequence shown here is derived from an EMBL/GenBank/DDBJ whole genome shotgun (WGS) entry which is preliminary data.</text>
</comment>
<protein>
    <submittedName>
        <fullName evidence="4">AraC family transcriptional regulator</fullName>
    </submittedName>
</protein>
<dbReference type="RefSeq" id="WP_215487284.1">
    <property type="nucleotide sequence ID" value="NZ_BAAAPJ010000002.1"/>
</dbReference>
<dbReference type="Gene3D" id="3.40.50.880">
    <property type="match status" value="1"/>
</dbReference>
<dbReference type="Pfam" id="PF12833">
    <property type="entry name" value="HTH_18"/>
    <property type="match status" value="1"/>
</dbReference>
<dbReference type="InterPro" id="IPR029062">
    <property type="entry name" value="Class_I_gatase-like"/>
</dbReference>
<dbReference type="PANTHER" id="PTHR43130">
    <property type="entry name" value="ARAC-FAMILY TRANSCRIPTIONAL REGULATOR"/>
    <property type="match status" value="1"/>
</dbReference>
<name>A0ABS5XU37_9MICO</name>
<feature type="domain" description="HTH araC/xylS-type" evidence="3">
    <location>
        <begin position="217"/>
        <end position="314"/>
    </location>
</feature>
<organism evidence="4 5">
    <name type="scientific">Microbacterium flavum</name>
    <dbReference type="NCBI Taxonomy" id="415216"/>
    <lineage>
        <taxon>Bacteria</taxon>
        <taxon>Bacillati</taxon>
        <taxon>Actinomycetota</taxon>
        <taxon>Actinomycetes</taxon>
        <taxon>Micrococcales</taxon>
        <taxon>Microbacteriaceae</taxon>
        <taxon>Microbacterium</taxon>
    </lineage>
</organism>
<dbReference type="InterPro" id="IPR009057">
    <property type="entry name" value="Homeodomain-like_sf"/>
</dbReference>
<dbReference type="PROSITE" id="PS01124">
    <property type="entry name" value="HTH_ARAC_FAMILY_2"/>
    <property type="match status" value="1"/>
</dbReference>
<dbReference type="PANTHER" id="PTHR43130:SF3">
    <property type="entry name" value="HTH-TYPE TRANSCRIPTIONAL REGULATOR RV1931C"/>
    <property type="match status" value="1"/>
</dbReference>
<gene>
    <name evidence="4" type="ORF">J0P97_08200</name>
</gene>
<dbReference type="SUPFAM" id="SSF52317">
    <property type="entry name" value="Class I glutamine amidotransferase-like"/>
    <property type="match status" value="1"/>
</dbReference>
<dbReference type="Proteomes" id="UP000740605">
    <property type="component" value="Unassembled WGS sequence"/>
</dbReference>
<dbReference type="Pfam" id="PF01965">
    <property type="entry name" value="DJ-1_PfpI"/>
    <property type="match status" value="1"/>
</dbReference>
<dbReference type="SUPFAM" id="SSF46689">
    <property type="entry name" value="Homeodomain-like"/>
    <property type="match status" value="2"/>
</dbReference>
<proteinExistence type="predicted"/>
<dbReference type="EMBL" id="JAFLHG010000006">
    <property type="protein sequence ID" value="MBT8798050.1"/>
    <property type="molecule type" value="Genomic_DNA"/>
</dbReference>
<evidence type="ECO:0000256" key="1">
    <source>
        <dbReference type="ARBA" id="ARBA00023015"/>
    </source>
</evidence>
<keyword evidence="1" id="KW-0805">Transcription regulation</keyword>
<evidence type="ECO:0000256" key="2">
    <source>
        <dbReference type="ARBA" id="ARBA00023163"/>
    </source>
</evidence>
<dbReference type="Gene3D" id="1.10.10.60">
    <property type="entry name" value="Homeodomain-like"/>
    <property type="match status" value="1"/>
</dbReference>